<name>A0A9D1JBH6_9FIRM</name>
<dbReference type="GO" id="GO:0051539">
    <property type="term" value="F:4 iron, 4 sulfur cluster binding"/>
    <property type="evidence" value="ECO:0007669"/>
    <property type="project" value="TreeGrafter"/>
</dbReference>
<dbReference type="PANTHER" id="PTHR13932">
    <property type="entry name" value="COPROPORPHYRINIGEN III OXIDASE"/>
    <property type="match status" value="1"/>
</dbReference>
<dbReference type="SFLD" id="SFLDF00310">
    <property type="entry name" value="oxygen-independent_coproporphy"/>
    <property type="match status" value="1"/>
</dbReference>
<evidence type="ECO:0000313" key="7">
    <source>
        <dbReference type="Proteomes" id="UP000823912"/>
    </source>
</evidence>
<keyword evidence="2" id="KW-0479">Metal-binding</keyword>
<keyword evidence="1" id="KW-0949">S-adenosyl-L-methionine</keyword>
<evidence type="ECO:0000256" key="4">
    <source>
        <dbReference type="ARBA" id="ARBA00023014"/>
    </source>
</evidence>
<comment type="caution">
    <text evidence="6">The sequence shown here is derived from an EMBL/GenBank/DDBJ whole genome shotgun (WGS) entry which is preliminary data.</text>
</comment>
<evidence type="ECO:0000256" key="1">
    <source>
        <dbReference type="ARBA" id="ARBA00022691"/>
    </source>
</evidence>
<organism evidence="6 7">
    <name type="scientific">Candidatus Pullilachnospira gallistercoris</name>
    <dbReference type="NCBI Taxonomy" id="2840911"/>
    <lineage>
        <taxon>Bacteria</taxon>
        <taxon>Bacillati</taxon>
        <taxon>Bacillota</taxon>
        <taxon>Clostridia</taxon>
        <taxon>Lachnospirales</taxon>
        <taxon>Lachnospiraceae</taxon>
        <taxon>Lachnospiraceae incertae sedis</taxon>
        <taxon>Candidatus Pullilachnospira</taxon>
    </lineage>
</organism>
<dbReference type="InterPro" id="IPR058240">
    <property type="entry name" value="rSAM_sf"/>
</dbReference>
<evidence type="ECO:0000256" key="3">
    <source>
        <dbReference type="ARBA" id="ARBA00023004"/>
    </source>
</evidence>
<gene>
    <name evidence="6" type="primary">hemZ</name>
    <name evidence="6" type="ORF">IAA55_07090</name>
</gene>
<accession>A0A9D1JBH6</accession>
<dbReference type="GO" id="GO:0005737">
    <property type="term" value="C:cytoplasm"/>
    <property type="evidence" value="ECO:0007669"/>
    <property type="project" value="TreeGrafter"/>
</dbReference>
<dbReference type="EC" id="1.3.98.3" evidence="6"/>
<keyword evidence="6" id="KW-0560">Oxidoreductase</keyword>
<keyword evidence="4" id="KW-0411">Iron-sulfur</keyword>
<dbReference type="InterPro" id="IPR034505">
    <property type="entry name" value="Coproporphyrinogen-III_oxidase"/>
</dbReference>
<sequence length="501" mass="57521">MIQIKLQERYYEYDIYSLVKAFYPKEEIHTVSDFPEEAEGEISFRLVVDFAPEEVAVTLYPGPGSAGQDADERNSEKKVVTERGTIDFSDQRDTKNRVKRILYHMLSERTKRTLPWGTLTGIRPTKIPLHLLEEGRGEEEIADFMHETYLCSDEKTDLAISIAKREKALLERLDYEDGYSLYVGIPFCPSRCLYCSFTGYPADQWEKKMDAYLDALEQELRFLSESLPGKKCNTIYIGGGTPTTLSAMRLDRLLTMIEHYIPMEHVLEFTVEAGRPDSITRDKLRAVRRHRVDRISINPQTMNQRTLDIIGRKHTPEQIRECYAMAREEGFAHINMDLIVGLPGETIEDVAHTLEEMKKMRPDNLTVHSLAIKRAARLTMERDQYLGYPMENSQAHMDLAMEAAKEMGLEPYYLYRQKNMAGNMENVGFAAEGAAGIYNILIMEEKQTIMALGAGAACKYVTDGGRTVTRSENVKDVALYMERLPEMIERKRKKLEEIGWL</sequence>
<dbReference type="GO" id="GO:0006779">
    <property type="term" value="P:porphyrin-containing compound biosynthetic process"/>
    <property type="evidence" value="ECO:0007669"/>
    <property type="project" value="TreeGrafter"/>
</dbReference>
<evidence type="ECO:0000259" key="5">
    <source>
        <dbReference type="PROSITE" id="PS51918"/>
    </source>
</evidence>
<dbReference type="PROSITE" id="PS51918">
    <property type="entry name" value="RADICAL_SAM"/>
    <property type="match status" value="1"/>
</dbReference>
<dbReference type="GO" id="GO:0046872">
    <property type="term" value="F:metal ion binding"/>
    <property type="evidence" value="ECO:0007669"/>
    <property type="project" value="UniProtKB-KW"/>
</dbReference>
<evidence type="ECO:0000256" key="2">
    <source>
        <dbReference type="ARBA" id="ARBA00022723"/>
    </source>
</evidence>
<dbReference type="SFLD" id="SFLDG01065">
    <property type="entry name" value="anaerobic_coproporphyrinogen-I"/>
    <property type="match status" value="1"/>
</dbReference>
<reference evidence="6" key="2">
    <citation type="journal article" date="2021" name="PeerJ">
        <title>Extensive microbial diversity within the chicken gut microbiome revealed by metagenomics and culture.</title>
        <authorList>
            <person name="Gilroy R."/>
            <person name="Ravi A."/>
            <person name="Getino M."/>
            <person name="Pursley I."/>
            <person name="Horton D.L."/>
            <person name="Alikhan N.F."/>
            <person name="Baker D."/>
            <person name="Gharbi K."/>
            <person name="Hall N."/>
            <person name="Watson M."/>
            <person name="Adriaenssens E.M."/>
            <person name="Foster-Nyarko E."/>
            <person name="Jarju S."/>
            <person name="Secka A."/>
            <person name="Antonio M."/>
            <person name="Oren A."/>
            <person name="Chaudhuri R.R."/>
            <person name="La Ragione R."/>
            <person name="Hildebrand F."/>
            <person name="Pallen M.J."/>
        </authorList>
    </citation>
    <scope>NUCLEOTIDE SEQUENCE</scope>
    <source>
        <strain evidence="6">ChiSjej5B23-6657</strain>
    </source>
</reference>
<keyword evidence="3" id="KW-0408">Iron</keyword>
<reference evidence="6" key="1">
    <citation type="submission" date="2020-10" db="EMBL/GenBank/DDBJ databases">
        <authorList>
            <person name="Gilroy R."/>
        </authorList>
    </citation>
    <scope>NUCLEOTIDE SEQUENCE</scope>
    <source>
        <strain evidence="6">ChiSjej5B23-6657</strain>
    </source>
</reference>
<dbReference type="InterPro" id="IPR023995">
    <property type="entry name" value="HemZ"/>
</dbReference>
<feature type="domain" description="Radical SAM core" evidence="5">
    <location>
        <begin position="173"/>
        <end position="410"/>
    </location>
</feature>
<dbReference type="InterPro" id="IPR013785">
    <property type="entry name" value="Aldolase_TIM"/>
</dbReference>
<dbReference type="AlphaFoldDB" id="A0A9D1JBH6"/>
<dbReference type="SUPFAM" id="SSF102114">
    <property type="entry name" value="Radical SAM enzymes"/>
    <property type="match status" value="1"/>
</dbReference>
<dbReference type="InterPro" id="IPR007197">
    <property type="entry name" value="rSAM"/>
</dbReference>
<dbReference type="Proteomes" id="UP000823912">
    <property type="component" value="Unassembled WGS sequence"/>
</dbReference>
<dbReference type="NCBIfam" id="TIGR03994">
    <property type="entry name" value="rSAM_HemZ"/>
    <property type="match status" value="1"/>
</dbReference>
<dbReference type="InterPro" id="IPR006638">
    <property type="entry name" value="Elp3/MiaA/NifB-like_rSAM"/>
</dbReference>
<dbReference type="SFLD" id="SFLDS00029">
    <property type="entry name" value="Radical_SAM"/>
    <property type="match status" value="1"/>
</dbReference>
<dbReference type="GO" id="GO:0051989">
    <property type="term" value="F:coproporphyrinogen dehydrogenase activity"/>
    <property type="evidence" value="ECO:0007669"/>
    <property type="project" value="UniProtKB-EC"/>
</dbReference>
<protein>
    <submittedName>
        <fullName evidence="6">Coproporphyrinogen dehydrogenase HemZ</fullName>
        <ecNumber evidence="6">1.3.98.3</ecNumber>
    </submittedName>
</protein>
<proteinExistence type="predicted"/>
<dbReference type="Gene3D" id="3.20.20.70">
    <property type="entry name" value="Aldolase class I"/>
    <property type="match status" value="1"/>
</dbReference>
<dbReference type="SFLD" id="SFLDG01082">
    <property type="entry name" value="B12-binding_domain_containing"/>
    <property type="match status" value="1"/>
</dbReference>
<dbReference type="PANTHER" id="PTHR13932:SF1">
    <property type="entry name" value="OXYGEN-INDEPENDENT COPROPORPHYRINOGEN-III OXIDASE-LIKE PROTEIN HEMZ"/>
    <property type="match status" value="1"/>
</dbReference>
<dbReference type="EMBL" id="DVHM01000112">
    <property type="protein sequence ID" value="HIR71029.1"/>
    <property type="molecule type" value="Genomic_DNA"/>
</dbReference>
<dbReference type="Pfam" id="PF04055">
    <property type="entry name" value="Radical_SAM"/>
    <property type="match status" value="1"/>
</dbReference>
<dbReference type="CDD" id="cd01335">
    <property type="entry name" value="Radical_SAM"/>
    <property type="match status" value="1"/>
</dbReference>
<evidence type="ECO:0000313" key="6">
    <source>
        <dbReference type="EMBL" id="HIR71029.1"/>
    </source>
</evidence>
<dbReference type="SMART" id="SM00729">
    <property type="entry name" value="Elp3"/>
    <property type="match status" value="1"/>
</dbReference>